<sequence length="118" mass="12596">MDNQQSQTFKPNTDYSMDNPKSQTSQAGEESAAGGLGVSDKLSSVGGGTKGGGDSQSYLDKGISYLQQPITGQSGQTNETSAQGDTSHHAAVDEAHPEKISEFLRDQNKSMRKEEQEK</sequence>
<keyword evidence="3" id="KW-1185">Reference proteome</keyword>
<organism evidence="2 3">
    <name type="scientific">Alectoria fallacina</name>
    <dbReference type="NCBI Taxonomy" id="1903189"/>
    <lineage>
        <taxon>Eukaryota</taxon>
        <taxon>Fungi</taxon>
        <taxon>Dikarya</taxon>
        <taxon>Ascomycota</taxon>
        <taxon>Pezizomycotina</taxon>
        <taxon>Lecanoromycetes</taxon>
        <taxon>OSLEUM clade</taxon>
        <taxon>Lecanoromycetidae</taxon>
        <taxon>Lecanorales</taxon>
        <taxon>Lecanorineae</taxon>
        <taxon>Parmeliaceae</taxon>
        <taxon>Alectoria</taxon>
    </lineage>
</organism>
<evidence type="ECO:0000256" key="1">
    <source>
        <dbReference type="SAM" id="MobiDB-lite"/>
    </source>
</evidence>
<name>A0A8H3EEX4_9LECA</name>
<proteinExistence type="predicted"/>
<accession>A0A8H3EEX4</accession>
<dbReference type="EMBL" id="CAJPDR010000012">
    <property type="protein sequence ID" value="CAF9905536.1"/>
    <property type="molecule type" value="Genomic_DNA"/>
</dbReference>
<feature type="compositionally biased region" description="Basic and acidic residues" evidence="1">
    <location>
        <begin position="86"/>
        <end position="118"/>
    </location>
</feature>
<dbReference type="OrthoDB" id="3050608at2759"/>
<gene>
    <name evidence="2" type="ORF">ALECFALPRED_001014</name>
</gene>
<feature type="compositionally biased region" description="Polar residues" evidence="1">
    <location>
        <begin position="65"/>
        <end position="85"/>
    </location>
</feature>
<comment type="caution">
    <text evidence="2">The sequence shown here is derived from an EMBL/GenBank/DDBJ whole genome shotgun (WGS) entry which is preliminary data.</text>
</comment>
<evidence type="ECO:0000313" key="2">
    <source>
        <dbReference type="EMBL" id="CAF9905536.1"/>
    </source>
</evidence>
<reference evidence="2" key="1">
    <citation type="submission" date="2021-03" db="EMBL/GenBank/DDBJ databases">
        <authorList>
            <person name="Tagirdzhanova G."/>
        </authorList>
    </citation>
    <scope>NUCLEOTIDE SEQUENCE</scope>
</reference>
<evidence type="ECO:0000313" key="3">
    <source>
        <dbReference type="Proteomes" id="UP000664203"/>
    </source>
</evidence>
<dbReference type="AlphaFoldDB" id="A0A8H3EEX4"/>
<feature type="region of interest" description="Disordered" evidence="1">
    <location>
        <begin position="1"/>
        <end position="118"/>
    </location>
</feature>
<feature type="compositionally biased region" description="Gly residues" evidence="1">
    <location>
        <begin position="45"/>
        <end position="54"/>
    </location>
</feature>
<feature type="compositionally biased region" description="Polar residues" evidence="1">
    <location>
        <begin position="1"/>
        <end position="28"/>
    </location>
</feature>
<protein>
    <submittedName>
        <fullName evidence="2">Uncharacterized protein</fullName>
    </submittedName>
</protein>
<dbReference type="Proteomes" id="UP000664203">
    <property type="component" value="Unassembled WGS sequence"/>
</dbReference>